<proteinExistence type="predicted"/>
<keyword evidence="1" id="KW-0472">Membrane</keyword>
<name>A0A9X3IM71_9HYPH</name>
<keyword evidence="1" id="KW-0812">Transmembrane</keyword>
<keyword evidence="3" id="KW-1185">Reference proteome</keyword>
<organism evidence="2 3">
    <name type="scientific">Kaistia nematophila</name>
    <dbReference type="NCBI Taxonomy" id="2994654"/>
    <lineage>
        <taxon>Bacteria</taxon>
        <taxon>Pseudomonadati</taxon>
        <taxon>Pseudomonadota</taxon>
        <taxon>Alphaproteobacteria</taxon>
        <taxon>Hyphomicrobiales</taxon>
        <taxon>Kaistiaceae</taxon>
        <taxon>Kaistia</taxon>
    </lineage>
</organism>
<protein>
    <submittedName>
        <fullName evidence="2">Uncharacterized protein</fullName>
    </submittedName>
</protein>
<dbReference type="EMBL" id="JAPKNK010000003">
    <property type="protein sequence ID" value="MCX5569585.1"/>
    <property type="molecule type" value="Genomic_DNA"/>
</dbReference>
<reference evidence="2" key="1">
    <citation type="submission" date="2022-11" db="EMBL/GenBank/DDBJ databases">
        <title>Biodiversity and phylogenetic relationships of bacteria.</title>
        <authorList>
            <person name="Machado R.A.R."/>
            <person name="Bhat A."/>
            <person name="Loulou A."/>
            <person name="Kallel S."/>
        </authorList>
    </citation>
    <scope>NUCLEOTIDE SEQUENCE</scope>
    <source>
        <strain evidence="2">K-TC2</strain>
    </source>
</reference>
<accession>A0A9X3IM71</accession>
<keyword evidence="1" id="KW-1133">Transmembrane helix</keyword>
<evidence type="ECO:0000256" key="1">
    <source>
        <dbReference type="SAM" id="Phobius"/>
    </source>
</evidence>
<sequence length="81" mass="8932">MIAWFFTTRVGRYVAAIGALLLILAGLALKLIAMGRAQEQARQAAGKLKAISKRRTSDAEVDQLGAADVDQRMSRWMRDGR</sequence>
<evidence type="ECO:0000313" key="2">
    <source>
        <dbReference type="EMBL" id="MCX5569585.1"/>
    </source>
</evidence>
<feature type="transmembrane region" description="Helical" evidence="1">
    <location>
        <begin position="13"/>
        <end position="33"/>
    </location>
</feature>
<dbReference type="Proteomes" id="UP001144805">
    <property type="component" value="Unassembled WGS sequence"/>
</dbReference>
<dbReference type="RefSeq" id="WP_266338546.1">
    <property type="nucleotide sequence ID" value="NZ_JAPKNK010000003.1"/>
</dbReference>
<comment type="caution">
    <text evidence="2">The sequence shown here is derived from an EMBL/GenBank/DDBJ whole genome shotgun (WGS) entry which is preliminary data.</text>
</comment>
<dbReference type="AlphaFoldDB" id="A0A9X3IM71"/>
<gene>
    <name evidence="2" type="ORF">OSH07_10315</name>
</gene>
<evidence type="ECO:0000313" key="3">
    <source>
        <dbReference type="Proteomes" id="UP001144805"/>
    </source>
</evidence>